<sequence>MPMSRSSTTNRPTTCKPPRGTLARYRERIVEVLGEARGQRVMIRSVHADGAEGRTAVKPVNLLPLDSQLF</sequence>
<feature type="compositionally biased region" description="Polar residues" evidence="1">
    <location>
        <begin position="1"/>
        <end position="13"/>
    </location>
</feature>
<feature type="region of interest" description="Disordered" evidence="1">
    <location>
        <begin position="1"/>
        <end position="21"/>
    </location>
</feature>
<name>A0A656Q944_9BURK</name>
<protein>
    <submittedName>
        <fullName evidence="2">Uncharacterized protein</fullName>
    </submittedName>
</protein>
<dbReference type="Proteomes" id="UP000027451">
    <property type="component" value="Unassembled WGS sequence"/>
</dbReference>
<evidence type="ECO:0000256" key="1">
    <source>
        <dbReference type="SAM" id="MobiDB-lite"/>
    </source>
</evidence>
<organism evidence="2 3">
    <name type="scientific">Caballeronia zhejiangensis</name>
    <dbReference type="NCBI Taxonomy" id="871203"/>
    <lineage>
        <taxon>Bacteria</taxon>
        <taxon>Pseudomonadati</taxon>
        <taxon>Pseudomonadota</taxon>
        <taxon>Betaproteobacteria</taxon>
        <taxon>Burkholderiales</taxon>
        <taxon>Burkholderiaceae</taxon>
        <taxon>Caballeronia</taxon>
    </lineage>
</organism>
<keyword evidence="3" id="KW-1185">Reference proteome</keyword>
<comment type="caution">
    <text evidence="2">The sequence shown here is derived from an EMBL/GenBank/DDBJ whole genome shotgun (WGS) entry which is preliminary data.</text>
</comment>
<dbReference type="EMBL" id="JFHD01000063">
    <property type="protein sequence ID" value="KDR24874.1"/>
    <property type="molecule type" value="Genomic_DNA"/>
</dbReference>
<proteinExistence type="predicted"/>
<dbReference type="AlphaFoldDB" id="A0A656Q944"/>
<gene>
    <name evidence="2" type="ORF">BG60_33630</name>
</gene>
<evidence type="ECO:0000313" key="3">
    <source>
        <dbReference type="Proteomes" id="UP000027451"/>
    </source>
</evidence>
<accession>A0A656Q944</accession>
<reference evidence="2 3" key="1">
    <citation type="submission" date="2014-03" db="EMBL/GenBank/DDBJ databases">
        <title>Draft Genome Sequences of Four Burkholderia Strains.</title>
        <authorList>
            <person name="Liu X.Y."/>
            <person name="Li C.X."/>
            <person name="Xu J.H."/>
        </authorList>
    </citation>
    <scope>NUCLEOTIDE SEQUENCE [LARGE SCALE GENOMIC DNA]</scope>
    <source>
        <strain evidence="2 3">OP-1</strain>
    </source>
</reference>
<evidence type="ECO:0000313" key="2">
    <source>
        <dbReference type="EMBL" id="KDR24874.1"/>
    </source>
</evidence>